<dbReference type="PANTHER" id="PTHR34223">
    <property type="entry name" value="OS11G0201299 PROTEIN"/>
    <property type="match status" value="1"/>
</dbReference>
<dbReference type="Pfam" id="PF00646">
    <property type="entry name" value="F-box"/>
    <property type="match status" value="1"/>
</dbReference>
<dbReference type="Proteomes" id="UP001370490">
    <property type="component" value="Unassembled WGS sequence"/>
</dbReference>
<dbReference type="AlphaFoldDB" id="A0AAN8V0B0"/>
<evidence type="ECO:0000313" key="3">
    <source>
        <dbReference type="Proteomes" id="UP001370490"/>
    </source>
</evidence>
<evidence type="ECO:0000259" key="1">
    <source>
        <dbReference type="PROSITE" id="PS50181"/>
    </source>
</evidence>
<protein>
    <submittedName>
        <fullName evidence="2">F-box domain</fullName>
    </submittedName>
</protein>
<dbReference type="PANTHER" id="PTHR34223:SF83">
    <property type="entry name" value="F-BOX DOMAIN-CONTAINING PROTEIN"/>
    <property type="match status" value="1"/>
</dbReference>
<proteinExistence type="predicted"/>
<dbReference type="Gene3D" id="3.80.10.10">
    <property type="entry name" value="Ribonuclease Inhibitor"/>
    <property type="match status" value="1"/>
</dbReference>
<organism evidence="2 3">
    <name type="scientific">Dillenia turbinata</name>
    <dbReference type="NCBI Taxonomy" id="194707"/>
    <lineage>
        <taxon>Eukaryota</taxon>
        <taxon>Viridiplantae</taxon>
        <taxon>Streptophyta</taxon>
        <taxon>Embryophyta</taxon>
        <taxon>Tracheophyta</taxon>
        <taxon>Spermatophyta</taxon>
        <taxon>Magnoliopsida</taxon>
        <taxon>eudicotyledons</taxon>
        <taxon>Gunneridae</taxon>
        <taxon>Pentapetalae</taxon>
        <taxon>Dilleniales</taxon>
        <taxon>Dilleniaceae</taxon>
        <taxon>Dillenia</taxon>
    </lineage>
</organism>
<reference evidence="2 3" key="1">
    <citation type="submission" date="2023-12" db="EMBL/GenBank/DDBJ databases">
        <title>A high-quality genome assembly for Dillenia turbinata (Dilleniales).</title>
        <authorList>
            <person name="Chanderbali A."/>
        </authorList>
    </citation>
    <scope>NUCLEOTIDE SEQUENCE [LARGE SCALE GENOMIC DNA]</scope>
    <source>
        <strain evidence="2">LSX21</strain>
        <tissue evidence="2">Leaf</tissue>
    </source>
</reference>
<dbReference type="Gene3D" id="1.20.1280.50">
    <property type="match status" value="1"/>
</dbReference>
<keyword evidence="3" id="KW-1185">Reference proteome</keyword>
<dbReference type="InterPro" id="IPR036047">
    <property type="entry name" value="F-box-like_dom_sf"/>
</dbReference>
<sequence>MLSKREKAVQESSTIDLISKLPSSILHHVLTSLPPKDAARSAVLSTTWRSVWNSFPIILFDEFLFGMDNAVLRAGKVSEFLYFANVRLSHYPQNSGLSKFRLCMTLDEVESSSQVKRWIDFVLDAKVKELDLDLRVNYGNSRFYNLPLEVLNTDSIQLDGVKLDIESIQNLLSSCPVKELSINNCLGLEVFQIFSCSILKLELGNNRLSNIKIVAPNLDSLMLVQTLADETPSIIEALSCDLLRDLTLRGANIRSDWFENNLSNYPHLENLVLERCIMLKTLKTVNGRLKTIQLEDCNNLAELLIGTPLQTFIYSGMIPPFRPIIAS</sequence>
<gene>
    <name evidence="2" type="ORF">RJ641_017425</name>
</gene>
<feature type="domain" description="F-box" evidence="1">
    <location>
        <begin position="15"/>
        <end position="63"/>
    </location>
</feature>
<dbReference type="SMART" id="SM00256">
    <property type="entry name" value="FBOX"/>
    <property type="match status" value="1"/>
</dbReference>
<dbReference type="InterPro" id="IPR053197">
    <property type="entry name" value="F-box_SCFL_complex_component"/>
</dbReference>
<accession>A0AAN8V0B0</accession>
<dbReference type="SUPFAM" id="SSF52047">
    <property type="entry name" value="RNI-like"/>
    <property type="match status" value="1"/>
</dbReference>
<comment type="caution">
    <text evidence="2">The sequence shown here is derived from an EMBL/GenBank/DDBJ whole genome shotgun (WGS) entry which is preliminary data.</text>
</comment>
<dbReference type="InterPro" id="IPR001810">
    <property type="entry name" value="F-box_dom"/>
</dbReference>
<dbReference type="PROSITE" id="PS50181">
    <property type="entry name" value="FBOX"/>
    <property type="match status" value="1"/>
</dbReference>
<dbReference type="EMBL" id="JBAMMX010000022">
    <property type="protein sequence ID" value="KAK6919003.1"/>
    <property type="molecule type" value="Genomic_DNA"/>
</dbReference>
<dbReference type="InterPro" id="IPR032675">
    <property type="entry name" value="LRR_dom_sf"/>
</dbReference>
<evidence type="ECO:0000313" key="2">
    <source>
        <dbReference type="EMBL" id="KAK6919003.1"/>
    </source>
</evidence>
<name>A0AAN8V0B0_9MAGN</name>
<dbReference type="SUPFAM" id="SSF81383">
    <property type="entry name" value="F-box domain"/>
    <property type="match status" value="1"/>
</dbReference>